<dbReference type="EMBL" id="GGEC01072375">
    <property type="protein sequence ID" value="MBX52859.1"/>
    <property type="molecule type" value="Transcribed_RNA"/>
</dbReference>
<dbReference type="AlphaFoldDB" id="A0A2P2PDU1"/>
<sequence>MKEFMVITLLENFFGMKECGCWDSSQVSPATLWNHIIANPNIATDYR</sequence>
<protein>
    <submittedName>
        <fullName evidence="1">Uncharacterized protein</fullName>
    </submittedName>
</protein>
<organism evidence="1">
    <name type="scientific">Rhizophora mucronata</name>
    <name type="common">Asiatic mangrove</name>
    <dbReference type="NCBI Taxonomy" id="61149"/>
    <lineage>
        <taxon>Eukaryota</taxon>
        <taxon>Viridiplantae</taxon>
        <taxon>Streptophyta</taxon>
        <taxon>Embryophyta</taxon>
        <taxon>Tracheophyta</taxon>
        <taxon>Spermatophyta</taxon>
        <taxon>Magnoliopsida</taxon>
        <taxon>eudicotyledons</taxon>
        <taxon>Gunneridae</taxon>
        <taxon>Pentapetalae</taxon>
        <taxon>rosids</taxon>
        <taxon>fabids</taxon>
        <taxon>Malpighiales</taxon>
        <taxon>Rhizophoraceae</taxon>
        <taxon>Rhizophora</taxon>
    </lineage>
</organism>
<evidence type="ECO:0000313" key="1">
    <source>
        <dbReference type="EMBL" id="MBX52859.1"/>
    </source>
</evidence>
<accession>A0A2P2PDU1</accession>
<reference evidence="1" key="1">
    <citation type="submission" date="2018-02" db="EMBL/GenBank/DDBJ databases">
        <title>Rhizophora mucronata_Transcriptome.</title>
        <authorList>
            <person name="Meera S.P."/>
            <person name="Sreeshan A."/>
            <person name="Augustine A."/>
        </authorList>
    </citation>
    <scope>NUCLEOTIDE SEQUENCE</scope>
    <source>
        <tissue evidence="1">Leaf</tissue>
    </source>
</reference>
<name>A0A2P2PDU1_RHIMU</name>
<proteinExistence type="predicted"/>